<keyword evidence="4 9" id="KW-1133">Transmembrane helix</keyword>
<keyword evidence="5 7" id="KW-0040">ANK repeat</keyword>
<evidence type="ECO:0000256" key="5">
    <source>
        <dbReference type="ARBA" id="ARBA00023043"/>
    </source>
</evidence>
<feature type="transmembrane region" description="Helical" evidence="9">
    <location>
        <begin position="541"/>
        <end position="562"/>
    </location>
</feature>
<dbReference type="SUPFAM" id="SSF48403">
    <property type="entry name" value="Ankyrin repeat"/>
    <property type="match status" value="2"/>
</dbReference>
<dbReference type="AlphaFoldDB" id="A0AA39A6J5"/>
<feature type="region of interest" description="Disordered" evidence="8">
    <location>
        <begin position="425"/>
        <end position="447"/>
    </location>
</feature>
<evidence type="ECO:0000259" key="10">
    <source>
        <dbReference type="Pfam" id="PF13962"/>
    </source>
</evidence>
<protein>
    <recommendedName>
        <fullName evidence="10">PGG domain-containing protein</fullName>
    </recommendedName>
</protein>
<keyword evidence="2 9" id="KW-0812">Transmembrane</keyword>
<dbReference type="PROSITE" id="PS50297">
    <property type="entry name" value="ANK_REP_REGION"/>
    <property type="match status" value="3"/>
</dbReference>
<proteinExistence type="predicted"/>
<dbReference type="Proteomes" id="UP001168098">
    <property type="component" value="Unassembled WGS sequence"/>
</dbReference>
<keyword evidence="3" id="KW-0677">Repeat</keyword>
<comment type="caution">
    <text evidence="11">The sequence shown here is derived from an EMBL/GenBank/DDBJ whole genome shotgun (WGS) entry which is preliminary data.</text>
</comment>
<dbReference type="GO" id="GO:0005886">
    <property type="term" value="C:plasma membrane"/>
    <property type="evidence" value="ECO:0007669"/>
    <property type="project" value="TreeGrafter"/>
</dbReference>
<evidence type="ECO:0000256" key="6">
    <source>
        <dbReference type="ARBA" id="ARBA00023136"/>
    </source>
</evidence>
<evidence type="ECO:0000256" key="3">
    <source>
        <dbReference type="ARBA" id="ARBA00022737"/>
    </source>
</evidence>
<dbReference type="InterPro" id="IPR026961">
    <property type="entry name" value="PGG_dom"/>
</dbReference>
<gene>
    <name evidence="11" type="ORF">PVL29_006671</name>
</gene>
<comment type="subcellular location">
    <subcellularLocation>
        <location evidence="1">Membrane</location>
        <topology evidence="1">Multi-pass membrane protein</topology>
    </subcellularLocation>
</comment>
<feature type="transmembrane region" description="Helical" evidence="9">
    <location>
        <begin position="463"/>
        <end position="481"/>
    </location>
</feature>
<dbReference type="InterPro" id="IPR002110">
    <property type="entry name" value="Ankyrin_rpt"/>
</dbReference>
<feature type="transmembrane region" description="Helical" evidence="9">
    <location>
        <begin position="568"/>
        <end position="586"/>
    </location>
</feature>
<feature type="repeat" description="ANK" evidence="7">
    <location>
        <begin position="97"/>
        <end position="129"/>
    </location>
</feature>
<dbReference type="PANTHER" id="PTHR24186">
    <property type="entry name" value="PROTEIN PHOSPHATASE 1 REGULATORY SUBUNIT"/>
    <property type="match status" value="1"/>
</dbReference>
<feature type="transmembrane region" description="Helical" evidence="9">
    <location>
        <begin position="501"/>
        <end position="521"/>
    </location>
</feature>
<feature type="domain" description="PGG" evidence="10">
    <location>
        <begin position="455"/>
        <end position="561"/>
    </location>
</feature>
<sequence length="590" mass="65539">MDPSTFSHALELQYLNSVSSGNQTDFTCMAPEIYRAAAEGDTNILEGMLSADLRVQLTPNKNTVLHIAAQLGQLKCVAWIIQHYSADSSLLQCPNLKGDSPLHLAAREGHVEVVEALIRAAKQVSERDIESGIGADNTMLRMTNNENDTALHEAVRYNHPKVVKLLIKEDPEFEYGANFSGGTPLYMAAERGFRDLVKIIIENTNSDRLAHTGPMGRTALHAAVICHDRKVVKEILKWKPDLTKEVDENGWSPLHCAAYLGYVPIARQLLHKSDRSVVYLRVKNDDNKTALHIAATRGNKRTAKLLGSRYPDCCEQVDINGNNAVHLFVMQRKFFKGFMKIPWMNVRALINEKNAEGQTPLHLLAHTQLTIHPNYIKNKKVDKMALNNQNLTALDIISSTEDLFGRKVRIVRHLKRAKVRAGPLLRQKTMSKDKDEKDEDNSESKPNKDLDISFLKKASDSHLLVATLIATVSFAAGFTLPGGYNDIDGMAILSQKPAFQAFVVSDSMALVLSATAVLCHFYNASSHKLMPITALLKWTYWLTKLAVGAMVVAFMTGLYTVLPHHSGIATFILIICTCCISFILCTNKPT</sequence>
<dbReference type="Pfam" id="PF13962">
    <property type="entry name" value="PGG"/>
    <property type="match status" value="1"/>
</dbReference>
<dbReference type="Gene3D" id="1.25.40.20">
    <property type="entry name" value="Ankyrin repeat-containing domain"/>
    <property type="match status" value="1"/>
</dbReference>
<feature type="repeat" description="ANK" evidence="7">
    <location>
        <begin position="146"/>
        <end position="178"/>
    </location>
</feature>
<keyword evidence="6 9" id="KW-0472">Membrane</keyword>
<evidence type="ECO:0000313" key="11">
    <source>
        <dbReference type="EMBL" id="KAJ9701420.1"/>
    </source>
</evidence>
<keyword evidence="12" id="KW-1185">Reference proteome</keyword>
<accession>A0AA39A6J5</accession>
<evidence type="ECO:0000256" key="2">
    <source>
        <dbReference type="ARBA" id="ARBA00022692"/>
    </source>
</evidence>
<evidence type="ECO:0000256" key="8">
    <source>
        <dbReference type="SAM" id="MobiDB-lite"/>
    </source>
</evidence>
<evidence type="ECO:0000256" key="7">
    <source>
        <dbReference type="PROSITE-ProRule" id="PRU00023"/>
    </source>
</evidence>
<evidence type="ECO:0000256" key="9">
    <source>
        <dbReference type="SAM" id="Phobius"/>
    </source>
</evidence>
<evidence type="ECO:0000256" key="4">
    <source>
        <dbReference type="ARBA" id="ARBA00022989"/>
    </source>
</evidence>
<evidence type="ECO:0000313" key="12">
    <source>
        <dbReference type="Proteomes" id="UP001168098"/>
    </source>
</evidence>
<dbReference type="FunFam" id="1.25.40.20:FF:000659">
    <property type="entry name" value="Uncharacterized protein"/>
    <property type="match status" value="1"/>
</dbReference>
<organism evidence="11 12">
    <name type="scientific">Vitis rotundifolia</name>
    <name type="common">Muscadine grape</name>
    <dbReference type="NCBI Taxonomy" id="103349"/>
    <lineage>
        <taxon>Eukaryota</taxon>
        <taxon>Viridiplantae</taxon>
        <taxon>Streptophyta</taxon>
        <taxon>Embryophyta</taxon>
        <taxon>Tracheophyta</taxon>
        <taxon>Spermatophyta</taxon>
        <taxon>Magnoliopsida</taxon>
        <taxon>eudicotyledons</taxon>
        <taxon>Gunneridae</taxon>
        <taxon>Pentapetalae</taxon>
        <taxon>rosids</taxon>
        <taxon>Vitales</taxon>
        <taxon>Vitaceae</taxon>
        <taxon>Viteae</taxon>
        <taxon>Vitis</taxon>
    </lineage>
</organism>
<dbReference type="Pfam" id="PF12796">
    <property type="entry name" value="Ank_2"/>
    <property type="match status" value="3"/>
</dbReference>
<dbReference type="SMART" id="SM00248">
    <property type="entry name" value="ANK"/>
    <property type="match status" value="8"/>
</dbReference>
<evidence type="ECO:0000256" key="1">
    <source>
        <dbReference type="ARBA" id="ARBA00004141"/>
    </source>
</evidence>
<feature type="repeat" description="ANK" evidence="7">
    <location>
        <begin position="180"/>
        <end position="203"/>
    </location>
</feature>
<dbReference type="EMBL" id="JARBHA010000005">
    <property type="protein sequence ID" value="KAJ9701420.1"/>
    <property type="molecule type" value="Genomic_DNA"/>
</dbReference>
<dbReference type="PANTHER" id="PTHR24186:SF53">
    <property type="entry name" value="PGG DOMAIN-CONTAINING PROTEIN"/>
    <property type="match status" value="1"/>
</dbReference>
<dbReference type="PROSITE" id="PS50088">
    <property type="entry name" value="ANK_REPEAT"/>
    <property type="match status" value="3"/>
</dbReference>
<reference evidence="11 12" key="1">
    <citation type="journal article" date="2023" name="BMC Biotechnol.">
        <title>Vitis rotundifolia cv Carlos genome sequencing.</title>
        <authorList>
            <person name="Huff M."/>
            <person name="Hulse-Kemp A."/>
            <person name="Scheffler B."/>
            <person name="Youngblood R."/>
            <person name="Simpson S."/>
            <person name="Babiker E."/>
            <person name="Staton M."/>
        </authorList>
    </citation>
    <scope>NUCLEOTIDE SEQUENCE [LARGE SCALE GENOMIC DNA]</scope>
    <source>
        <tissue evidence="11">Leaf</tissue>
    </source>
</reference>
<dbReference type="InterPro" id="IPR036770">
    <property type="entry name" value="Ankyrin_rpt-contain_sf"/>
</dbReference>
<dbReference type="FunFam" id="1.25.40.20:FF:000812">
    <property type="entry name" value="Uncharacterized protein"/>
    <property type="match status" value="1"/>
</dbReference>
<name>A0AA39A6J5_VITRO</name>